<evidence type="ECO:0000256" key="9">
    <source>
        <dbReference type="RuleBase" id="RU000481"/>
    </source>
</evidence>
<keyword evidence="6" id="KW-0663">Pyridoxal phosphate</keyword>
<dbReference type="PROSITE" id="PS00105">
    <property type="entry name" value="AA_TRANSFER_CLASS_1"/>
    <property type="match status" value="1"/>
</dbReference>
<protein>
    <recommendedName>
        <fullName evidence="9">Aminotransferase</fullName>
        <ecNumber evidence="9">2.6.1.-</ecNumber>
    </recommendedName>
</protein>
<sequence length="364" mass="39824">MDDRIASPLAAAAPQHGGLLDDELVALGLSADQILDVSVNVNPYGPCPTMRRAIAEAAIERYPDPTSSRARQAIAALSGVPRERVVLGNGAVDLLWTLARAWLRPGDAAMIVEPAFSELGRAATQMGARIASHRVSPHDDFALHLGALDAHLRSVRPRLLYLCTPSNPAGVCVPLQGIEELAERHPDTLIVCDLSFLSLSRDHDTIPRSPRVAWIVSLTKDHALAGLRVGYAIAPAPVAARLESERPPWSVNALAQAAAIAATEPEARRFVDESRERLLRDRASLEHALRRLDLRFHPSETIFVLVDLGPARKAGELRRRLLERHAVLVRDATSFGLPHHVRLAARPEADVERLFLALNRELYL</sequence>
<dbReference type="CDD" id="cd00609">
    <property type="entry name" value="AAT_like"/>
    <property type="match status" value="1"/>
</dbReference>
<evidence type="ECO:0000256" key="2">
    <source>
        <dbReference type="ARBA" id="ARBA00007970"/>
    </source>
</evidence>
<dbReference type="Gene3D" id="3.40.640.10">
    <property type="entry name" value="Type I PLP-dependent aspartate aminotransferase-like (Major domain)"/>
    <property type="match status" value="1"/>
</dbReference>
<evidence type="ECO:0000313" key="12">
    <source>
        <dbReference type="Proteomes" id="UP001370348"/>
    </source>
</evidence>
<dbReference type="PANTHER" id="PTHR43643:SF6">
    <property type="entry name" value="HISTIDINOL-PHOSPHATE AMINOTRANSFERASE"/>
    <property type="match status" value="1"/>
</dbReference>
<dbReference type="Pfam" id="PF00155">
    <property type="entry name" value="Aminotran_1_2"/>
    <property type="match status" value="1"/>
</dbReference>
<keyword evidence="3 9" id="KW-0032">Aminotransferase</keyword>
<dbReference type="InterPro" id="IPR004838">
    <property type="entry name" value="NHTrfase_class1_PyrdxlP-BS"/>
</dbReference>
<comment type="cofactor">
    <cofactor evidence="9">
        <name>pyridoxal 5'-phosphate</name>
        <dbReference type="ChEBI" id="CHEBI:597326"/>
    </cofactor>
</comment>
<evidence type="ECO:0000256" key="4">
    <source>
        <dbReference type="ARBA" id="ARBA00022605"/>
    </source>
</evidence>
<dbReference type="InterPro" id="IPR015422">
    <property type="entry name" value="PyrdxlP-dep_Trfase_small"/>
</dbReference>
<dbReference type="Gene3D" id="3.90.1150.10">
    <property type="entry name" value="Aspartate Aminotransferase, domain 1"/>
    <property type="match status" value="1"/>
</dbReference>
<proteinExistence type="inferred from homology"/>
<evidence type="ECO:0000256" key="5">
    <source>
        <dbReference type="ARBA" id="ARBA00022679"/>
    </source>
</evidence>
<dbReference type="RefSeq" id="WP_394825093.1">
    <property type="nucleotide sequence ID" value="NZ_CP089984.1"/>
</dbReference>
<comment type="catalytic activity">
    <reaction evidence="8">
        <text>L-histidinol phosphate + 2-oxoglutarate = 3-(imidazol-4-yl)-2-oxopropyl phosphate + L-glutamate</text>
        <dbReference type="Rhea" id="RHEA:23744"/>
        <dbReference type="ChEBI" id="CHEBI:16810"/>
        <dbReference type="ChEBI" id="CHEBI:29985"/>
        <dbReference type="ChEBI" id="CHEBI:57766"/>
        <dbReference type="ChEBI" id="CHEBI:57980"/>
        <dbReference type="EC" id="2.6.1.9"/>
    </reaction>
</comment>
<dbReference type="Proteomes" id="UP001370348">
    <property type="component" value="Chromosome"/>
</dbReference>
<keyword evidence="12" id="KW-1185">Reference proteome</keyword>
<name>A0ABZ2M0U3_9BACT</name>
<dbReference type="GO" id="GO:0008483">
    <property type="term" value="F:transaminase activity"/>
    <property type="evidence" value="ECO:0007669"/>
    <property type="project" value="UniProtKB-KW"/>
</dbReference>
<comment type="pathway">
    <text evidence="1">Amino-acid biosynthesis; L-histidine biosynthesis; L-histidine from 5-phospho-alpha-D-ribose 1-diphosphate: step 7/9.</text>
</comment>
<accession>A0ABZ2M0U3</accession>
<dbReference type="InterPro" id="IPR015424">
    <property type="entry name" value="PyrdxlP-dep_Trfase"/>
</dbReference>
<evidence type="ECO:0000313" key="11">
    <source>
        <dbReference type="EMBL" id="WXB15464.1"/>
    </source>
</evidence>
<dbReference type="InterPro" id="IPR050106">
    <property type="entry name" value="HistidinolP_aminotransfase"/>
</dbReference>
<dbReference type="EC" id="2.6.1.-" evidence="9"/>
<evidence type="ECO:0000256" key="1">
    <source>
        <dbReference type="ARBA" id="ARBA00005011"/>
    </source>
</evidence>
<organism evidence="11 12">
    <name type="scientific">Pendulispora albinea</name>
    <dbReference type="NCBI Taxonomy" id="2741071"/>
    <lineage>
        <taxon>Bacteria</taxon>
        <taxon>Pseudomonadati</taxon>
        <taxon>Myxococcota</taxon>
        <taxon>Myxococcia</taxon>
        <taxon>Myxococcales</taxon>
        <taxon>Sorangiineae</taxon>
        <taxon>Pendulisporaceae</taxon>
        <taxon>Pendulispora</taxon>
    </lineage>
</organism>
<evidence type="ECO:0000256" key="7">
    <source>
        <dbReference type="ARBA" id="ARBA00023102"/>
    </source>
</evidence>
<dbReference type="SUPFAM" id="SSF53383">
    <property type="entry name" value="PLP-dependent transferases"/>
    <property type="match status" value="1"/>
</dbReference>
<evidence type="ECO:0000259" key="10">
    <source>
        <dbReference type="Pfam" id="PF00155"/>
    </source>
</evidence>
<dbReference type="InterPro" id="IPR004839">
    <property type="entry name" value="Aminotransferase_I/II_large"/>
</dbReference>
<reference evidence="11 12" key="1">
    <citation type="submission" date="2021-12" db="EMBL/GenBank/DDBJ databases">
        <title>Discovery of the Pendulisporaceae a myxobacterial family with distinct sporulation behavior and unique specialized metabolism.</title>
        <authorList>
            <person name="Garcia R."/>
            <person name="Popoff A."/>
            <person name="Bader C.D."/>
            <person name="Loehr J."/>
            <person name="Walesch S."/>
            <person name="Walt C."/>
            <person name="Boldt J."/>
            <person name="Bunk B."/>
            <person name="Haeckl F.J.F.P.J."/>
            <person name="Gunesch A.P."/>
            <person name="Birkelbach J."/>
            <person name="Nuebel U."/>
            <person name="Pietschmann T."/>
            <person name="Bach T."/>
            <person name="Mueller R."/>
        </authorList>
    </citation>
    <scope>NUCLEOTIDE SEQUENCE [LARGE SCALE GENOMIC DNA]</scope>
    <source>
        <strain evidence="11 12">MSr11954</strain>
    </source>
</reference>
<gene>
    <name evidence="11" type="ORF">LZC94_47545</name>
</gene>
<evidence type="ECO:0000256" key="8">
    <source>
        <dbReference type="ARBA" id="ARBA00047481"/>
    </source>
</evidence>
<keyword evidence="4" id="KW-0028">Amino-acid biosynthesis</keyword>
<keyword evidence="5 9" id="KW-0808">Transferase</keyword>
<dbReference type="PANTHER" id="PTHR43643">
    <property type="entry name" value="HISTIDINOL-PHOSPHATE AMINOTRANSFERASE 2"/>
    <property type="match status" value="1"/>
</dbReference>
<feature type="domain" description="Aminotransferase class I/classII large" evidence="10">
    <location>
        <begin position="34"/>
        <end position="354"/>
    </location>
</feature>
<keyword evidence="7" id="KW-0368">Histidine biosynthesis</keyword>
<comment type="similarity">
    <text evidence="9">Belongs to the class-I pyridoxal-phosphate-dependent aminotransferase family.</text>
</comment>
<evidence type="ECO:0000256" key="6">
    <source>
        <dbReference type="ARBA" id="ARBA00022898"/>
    </source>
</evidence>
<dbReference type="InterPro" id="IPR015421">
    <property type="entry name" value="PyrdxlP-dep_Trfase_major"/>
</dbReference>
<dbReference type="EMBL" id="CP089984">
    <property type="protein sequence ID" value="WXB15464.1"/>
    <property type="molecule type" value="Genomic_DNA"/>
</dbReference>
<comment type="similarity">
    <text evidence="2">Belongs to the class-II pyridoxal-phosphate-dependent aminotransferase family. Histidinol-phosphate aminotransferase subfamily.</text>
</comment>
<evidence type="ECO:0000256" key="3">
    <source>
        <dbReference type="ARBA" id="ARBA00022576"/>
    </source>
</evidence>